<dbReference type="EMBL" id="CAUYUJ010014433">
    <property type="protein sequence ID" value="CAK0841166.1"/>
    <property type="molecule type" value="Genomic_DNA"/>
</dbReference>
<protein>
    <submittedName>
        <fullName evidence="2">Uncharacterized protein</fullName>
    </submittedName>
</protein>
<comment type="caution">
    <text evidence="2">The sequence shown here is derived from an EMBL/GenBank/DDBJ whole genome shotgun (WGS) entry which is preliminary data.</text>
</comment>
<feature type="compositionally biased region" description="Basic and acidic residues" evidence="1">
    <location>
        <begin position="102"/>
        <end position="119"/>
    </location>
</feature>
<evidence type="ECO:0000256" key="1">
    <source>
        <dbReference type="SAM" id="MobiDB-lite"/>
    </source>
</evidence>
<sequence>MDSFARYDSSQWIQSGVHEATSNDCDFSSPHRARSGTSAGAPTTASTMEVFDKHSETYADPNSVQLGLDMSLPSMLSTLQWVATESLVPLQPRGGESWKTVGEFDRPRGRGRAETRGSRPSEYAQQSAWVGPGGAPSAAEARPPSQPGGVPLLHGQPRPPGQEGSPIQHGRRAARPGRLVTSSTTCTGAPHV</sequence>
<organism evidence="2 3">
    <name type="scientific">Prorocentrum cordatum</name>
    <dbReference type="NCBI Taxonomy" id="2364126"/>
    <lineage>
        <taxon>Eukaryota</taxon>
        <taxon>Sar</taxon>
        <taxon>Alveolata</taxon>
        <taxon>Dinophyceae</taxon>
        <taxon>Prorocentrales</taxon>
        <taxon>Prorocentraceae</taxon>
        <taxon>Prorocentrum</taxon>
    </lineage>
</organism>
<name>A0ABN9T7U7_9DINO</name>
<evidence type="ECO:0000313" key="3">
    <source>
        <dbReference type="Proteomes" id="UP001189429"/>
    </source>
</evidence>
<feature type="region of interest" description="Disordered" evidence="1">
    <location>
        <begin position="91"/>
        <end position="192"/>
    </location>
</feature>
<gene>
    <name evidence="2" type="ORF">PCOR1329_LOCUS36440</name>
</gene>
<dbReference type="Proteomes" id="UP001189429">
    <property type="component" value="Unassembled WGS sequence"/>
</dbReference>
<evidence type="ECO:0000313" key="2">
    <source>
        <dbReference type="EMBL" id="CAK0841166.1"/>
    </source>
</evidence>
<feature type="compositionally biased region" description="Low complexity" evidence="1">
    <location>
        <begin position="35"/>
        <end position="44"/>
    </location>
</feature>
<accession>A0ABN9T7U7</accession>
<feature type="compositionally biased region" description="Polar residues" evidence="1">
    <location>
        <begin position="180"/>
        <end position="192"/>
    </location>
</feature>
<feature type="region of interest" description="Disordered" evidence="1">
    <location>
        <begin position="18"/>
        <end position="44"/>
    </location>
</feature>
<keyword evidence="3" id="KW-1185">Reference proteome</keyword>
<reference evidence="2" key="1">
    <citation type="submission" date="2023-10" db="EMBL/GenBank/DDBJ databases">
        <authorList>
            <person name="Chen Y."/>
            <person name="Shah S."/>
            <person name="Dougan E. K."/>
            <person name="Thang M."/>
            <person name="Chan C."/>
        </authorList>
    </citation>
    <scope>NUCLEOTIDE SEQUENCE [LARGE SCALE GENOMIC DNA]</scope>
</reference>
<proteinExistence type="predicted"/>